<protein>
    <submittedName>
        <fullName evidence="2">Alpha/beta hydrolase</fullName>
    </submittedName>
</protein>
<dbReference type="EMBL" id="JAIOIU010000003">
    <property type="protein sequence ID" value="MBZ0158537.1"/>
    <property type="molecule type" value="Genomic_DNA"/>
</dbReference>
<dbReference type="GO" id="GO:0016787">
    <property type="term" value="F:hydrolase activity"/>
    <property type="evidence" value="ECO:0007669"/>
    <property type="project" value="UniProtKB-KW"/>
</dbReference>
<keyword evidence="2" id="KW-0378">Hydrolase</keyword>
<dbReference type="Proteomes" id="UP001197609">
    <property type="component" value="Unassembled WGS sequence"/>
</dbReference>
<dbReference type="Gene3D" id="3.40.50.1820">
    <property type="entry name" value="alpha/beta hydrolase"/>
    <property type="match status" value="1"/>
</dbReference>
<evidence type="ECO:0000313" key="2">
    <source>
        <dbReference type="EMBL" id="MBZ0158537.1"/>
    </source>
</evidence>
<dbReference type="PRINTS" id="PR00111">
    <property type="entry name" value="ABHYDROLASE"/>
</dbReference>
<dbReference type="PRINTS" id="PR00412">
    <property type="entry name" value="EPOXHYDRLASE"/>
</dbReference>
<sequence length="294" mass="33478">MARTRPIIRPTAFDWNPTLELRLAKIDEGMIFYAVTGEGPPLLLLHGFGGEVWMWERQVAALSKRYRLYIPDLLGYGYSDRPRVDYTPSLFIGMIRQFMDRLGVRRASLTGNSMGGGIAWAFALTHPDRVDKLVLIDSIPPQVVPAVRNRLFRWFLAIRHVPLLPYLAVALRTRGMVRVALMQVVYNDRLITETVVERQHRIGRMTGTARVMASTVRYADEVARYADALATLRKPTLIIWGDQDELFPVEVGKQLHASIRDSELVVIKDSGHMPMWETPDETNQAILEFLGRPP</sequence>
<dbReference type="InterPro" id="IPR000639">
    <property type="entry name" value="Epox_hydrolase-like"/>
</dbReference>
<name>A0AAJ1AI00_9BACT</name>
<feature type="domain" description="AB hydrolase-1" evidence="1">
    <location>
        <begin position="40"/>
        <end position="278"/>
    </location>
</feature>
<dbReference type="Pfam" id="PF00561">
    <property type="entry name" value="Abhydrolase_1"/>
    <property type="match status" value="1"/>
</dbReference>
<proteinExistence type="predicted"/>
<dbReference type="AlphaFoldDB" id="A0AAJ1AI00"/>
<dbReference type="InterPro" id="IPR000073">
    <property type="entry name" value="AB_hydrolase_1"/>
</dbReference>
<dbReference type="SUPFAM" id="SSF53474">
    <property type="entry name" value="alpha/beta-Hydrolases"/>
    <property type="match status" value="1"/>
</dbReference>
<comment type="caution">
    <text evidence="2">The sequence shown here is derived from an EMBL/GenBank/DDBJ whole genome shotgun (WGS) entry which is preliminary data.</text>
</comment>
<dbReference type="PANTHER" id="PTHR46438">
    <property type="entry name" value="ALPHA/BETA-HYDROLASES SUPERFAMILY PROTEIN"/>
    <property type="match status" value="1"/>
</dbReference>
<gene>
    <name evidence="2" type="ORF">K8G79_00050</name>
</gene>
<accession>A0AAJ1AI00</accession>
<dbReference type="InterPro" id="IPR029058">
    <property type="entry name" value="AB_hydrolase_fold"/>
</dbReference>
<evidence type="ECO:0000313" key="3">
    <source>
        <dbReference type="Proteomes" id="UP001197609"/>
    </source>
</evidence>
<organism evidence="2 3">
    <name type="scientific">Candidatus Methylomirabilis tolerans</name>
    <dbReference type="NCBI Taxonomy" id="3123416"/>
    <lineage>
        <taxon>Bacteria</taxon>
        <taxon>Candidatus Methylomirabilota</taxon>
        <taxon>Candidatus Methylomirabilia</taxon>
        <taxon>Candidatus Methylomirabilales</taxon>
        <taxon>Candidatus Methylomirabilaceae</taxon>
        <taxon>Candidatus Methylomirabilis</taxon>
    </lineage>
</organism>
<evidence type="ECO:0000259" key="1">
    <source>
        <dbReference type="Pfam" id="PF00561"/>
    </source>
</evidence>
<reference evidence="2 3" key="1">
    <citation type="journal article" date="2021" name="bioRxiv">
        <title>Unraveling nitrogen, sulfur and carbon metabolic pathways and microbial community transcriptional responses to substrate deprivation and toxicity stresses in a bioreactor mimicking anoxic brackish coastal sediment conditions.</title>
        <authorList>
            <person name="Martins P.D."/>
            <person name="Echeveste M.J."/>
            <person name="Arshad A."/>
            <person name="Kurth J."/>
            <person name="Ouboter H."/>
            <person name="Jetten M.S.M."/>
            <person name="Welte C.U."/>
        </authorList>
    </citation>
    <scope>NUCLEOTIDE SEQUENCE [LARGE SCALE GENOMIC DNA]</scope>
    <source>
        <strain evidence="2">MAG_38</strain>
    </source>
</reference>
<feature type="non-terminal residue" evidence="2">
    <location>
        <position position="294"/>
    </location>
</feature>
<dbReference type="PANTHER" id="PTHR46438:SF11">
    <property type="entry name" value="LIPASE-RELATED"/>
    <property type="match status" value="1"/>
</dbReference>